<dbReference type="GO" id="GO:0008643">
    <property type="term" value="P:carbohydrate transport"/>
    <property type="evidence" value="ECO:0007669"/>
    <property type="project" value="InterPro"/>
</dbReference>
<dbReference type="NCBIfam" id="NF008653">
    <property type="entry name" value="PRK11650.1"/>
    <property type="match status" value="1"/>
</dbReference>
<dbReference type="InterPro" id="IPR015855">
    <property type="entry name" value="ABC_transpr_MalK-like"/>
</dbReference>
<dbReference type="OrthoDB" id="9802264at2"/>
<dbReference type="PROSITE" id="PS50893">
    <property type="entry name" value="ABC_TRANSPORTER_2"/>
    <property type="match status" value="1"/>
</dbReference>
<dbReference type="InterPro" id="IPR008995">
    <property type="entry name" value="Mo/tungstate-bd_C_term_dom"/>
</dbReference>
<dbReference type="InterPro" id="IPR017871">
    <property type="entry name" value="ABC_transporter-like_CS"/>
</dbReference>
<dbReference type="CDD" id="cd03301">
    <property type="entry name" value="ABC_MalK_N"/>
    <property type="match status" value="1"/>
</dbReference>
<sequence>MASVTFDNATRMYPGGTRAAVDKLNLEVADGEFLVLVGPSGCGKSTSLRMLAGLEEVNDGRILIGDRDVTDIPPKDRDIAMVFQNYALYPHMTVAENMGFALKIAGVSKDERAARVLEAAKLLDLEDYLTRKPKALSGGQRQRVAMGRAIVRQPQVFLMDEPLSNLDAKLRVQTRTQIASLQRRLGVTTVYVTHDQTEALTMGDRIAVLKDGLLQQVGTPRDLYERPENVFVAGFIGSPAMNLLQVGLADGGVQFGQSVVPVERETLAQTTAANATIGVRPEDIRVTEDPNAGLAVTVDLVEELGADGYLYGHADINGVRTDLVARVDGRIHPYAGETVRLEVLPNHLHVFDVESGLRLSKPVTL</sequence>
<evidence type="ECO:0000313" key="5">
    <source>
        <dbReference type="EMBL" id="RLP83687.1"/>
    </source>
</evidence>
<dbReference type="InterPro" id="IPR003439">
    <property type="entry name" value="ABC_transporter-like_ATP-bd"/>
</dbReference>
<dbReference type="InterPro" id="IPR013611">
    <property type="entry name" value="Transp-assoc_OB_typ2"/>
</dbReference>
<dbReference type="PROSITE" id="PS00211">
    <property type="entry name" value="ABC_TRANSPORTER_1"/>
    <property type="match status" value="1"/>
</dbReference>
<dbReference type="GO" id="GO:0005524">
    <property type="term" value="F:ATP binding"/>
    <property type="evidence" value="ECO:0007669"/>
    <property type="project" value="UniProtKB-KW"/>
</dbReference>
<name>A0A3L7AT96_9MICO</name>
<dbReference type="Proteomes" id="UP000269438">
    <property type="component" value="Unassembled WGS sequence"/>
</dbReference>
<dbReference type="SUPFAM" id="SSF52540">
    <property type="entry name" value="P-loop containing nucleoside triphosphate hydrolases"/>
    <property type="match status" value="1"/>
</dbReference>
<dbReference type="InterPro" id="IPR047641">
    <property type="entry name" value="ABC_transpr_MalK/UgpC-like"/>
</dbReference>
<keyword evidence="6" id="KW-1185">Reference proteome</keyword>
<dbReference type="AlphaFoldDB" id="A0A3L7AT96"/>
<dbReference type="GO" id="GO:0055052">
    <property type="term" value="C:ATP-binding cassette (ABC) transporter complex, substrate-binding subunit-containing"/>
    <property type="evidence" value="ECO:0007669"/>
    <property type="project" value="TreeGrafter"/>
</dbReference>
<organism evidence="5 6">
    <name type="scientific">Mycetocola lacteus</name>
    <dbReference type="NCBI Taxonomy" id="76637"/>
    <lineage>
        <taxon>Bacteria</taxon>
        <taxon>Bacillati</taxon>
        <taxon>Actinomycetota</taxon>
        <taxon>Actinomycetes</taxon>
        <taxon>Micrococcales</taxon>
        <taxon>Microbacteriaceae</taxon>
        <taxon>Mycetocola</taxon>
    </lineage>
</organism>
<keyword evidence="2" id="KW-0547">Nucleotide-binding</keyword>
<dbReference type="RefSeq" id="WP_121687355.1">
    <property type="nucleotide sequence ID" value="NZ_RCUY01000002.1"/>
</dbReference>
<dbReference type="InterPro" id="IPR012340">
    <property type="entry name" value="NA-bd_OB-fold"/>
</dbReference>
<evidence type="ECO:0000256" key="3">
    <source>
        <dbReference type="ARBA" id="ARBA00022840"/>
    </source>
</evidence>
<dbReference type="GO" id="GO:0016887">
    <property type="term" value="F:ATP hydrolysis activity"/>
    <property type="evidence" value="ECO:0007669"/>
    <property type="project" value="InterPro"/>
</dbReference>
<comment type="caution">
    <text evidence="5">The sequence shown here is derived from an EMBL/GenBank/DDBJ whole genome shotgun (WGS) entry which is preliminary data.</text>
</comment>
<dbReference type="Pfam" id="PF08402">
    <property type="entry name" value="TOBE_2"/>
    <property type="match status" value="1"/>
</dbReference>
<protein>
    <submittedName>
        <fullName evidence="5">sn-glycerol-3-phosphate ABC transporter ATP-binding protein UgpC</fullName>
    </submittedName>
</protein>
<evidence type="ECO:0000256" key="2">
    <source>
        <dbReference type="ARBA" id="ARBA00022741"/>
    </source>
</evidence>
<dbReference type="PANTHER" id="PTHR43875:SF1">
    <property type="entry name" value="OSMOPROTECTIVE COMPOUNDS UPTAKE ATP-BINDING PROTEIN GGTA"/>
    <property type="match status" value="1"/>
</dbReference>
<evidence type="ECO:0000259" key="4">
    <source>
        <dbReference type="PROSITE" id="PS50893"/>
    </source>
</evidence>
<dbReference type="Gene3D" id="3.40.50.300">
    <property type="entry name" value="P-loop containing nucleotide triphosphate hydrolases"/>
    <property type="match status" value="1"/>
</dbReference>
<gene>
    <name evidence="5" type="primary">ugpC</name>
    <name evidence="5" type="ORF">D9V34_02405</name>
</gene>
<proteinExistence type="predicted"/>
<dbReference type="SUPFAM" id="SSF50331">
    <property type="entry name" value="MOP-like"/>
    <property type="match status" value="1"/>
</dbReference>
<dbReference type="Pfam" id="PF00005">
    <property type="entry name" value="ABC_tran"/>
    <property type="match status" value="1"/>
</dbReference>
<evidence type="ECO:0000256" key="1">
    <source>
        <dbReference type="ARBA" id="ARBA00022448"/>
    </source>
</evidence>
<accession>A0A3L7AT96</accession>
<dbReference type="InterPro" id="IPR027417">
    <property type="entry name" value="P-loop_NTPase"/>
</dbReference>
<dbReference type="Gene3D" id="2.40.50.100">
    <property type="match status" value="1"/>
</dbReference>
<keyword evidence="3 5" id="KW-0067">ATP-binding</keyword>
<keyword evidence="1" id="KW-0813">Transport</keyword>
<dbReference type="SMART" id="SM00382">
    <property type="entry name" value="AAA"/>
    <property type="match status" value="1"/>
</dbReference>
<dbReference type="GO" id="GO:0140359">
    <property type="term" value="F:ABC-type transporter activity"/>
    <property type="evidence" value="ECO:0007669"/>
    <property type="project" value="InterPro"/>
</dbReference>
<evidence type="ECO:0000313" key="6">
    <source>
        <dbReference type="Proteomes" id="UP000269438"/>
    </source>
</evidence>
<dbReference type="FunFam" id="3.40.50.300:FF:000042">
    <property type="entry name" value="Maltose/maltodextrin ABC transporter, ATP-binding protein"/>
    <property type="match status" value="1"/>
</dbReference>
<dbReference type="EMBL" id="RCUY01000002">
    <property type="protein sequence ID" value="RLP83687.1"/>
    <property type="molecule type" value="Genomic_DNA"/>
</dbReference>
<dbReference type="Gene3D" id="2.40.50.140">
    <property type="entry name" value="Nucleic acid-binding proteins"/>
    <property type="match status" value="1"/>
</dbReference>
<feature type="domain" description="ABC transporter" evidence="4">
    <location>
        <begin position="4"/>
        <end position="236"/>
    </location>
</feature>
<dbReference type="PANTHER" id="PTHR43875">
    <property type="entry name" value="MALTODEXTRIN IMPORT ATP-BINDING PROTEIN MSMX"/>
    <property type="match status" value="1"/>
</dbReference>
<dbReference type="InterPro" id="IPR003593">
    <property type="entry name" value="AAA+_ATPase"/>
</dbReference>
<reference evidence="5 6" key="1">
    <citation type="submission" date="2018-10" db="EMBL/GenBank/DDBJ databases">
        <authorList>
            <person name="Li J."/>
        </authorList>
    </citation>
    <scope>NUCLEOTIDE SEQUENCE [LARGE SCALE GENOMIC DNA]</scope>
    <source>
        <strain evidence="5 6">JCM 11654</strain>
    </source>
</reference>